<dbReference type="PANTHER" id="PTHR45684">
    <property type="entry name" value="RE74312P"/>
    <property type="match status" value="1"/>
</dbReference>
<dbReference type="InterPro" id="IPR006687">
    <property type="entry name" value="Small_GTPase_SAR1"/>
</dbReference>
<protein>
    <submittedName>
        <fullName evidence="18">Uncharacterized protein</fullName>
    </submittedName>
</protein>
<keyword evidence="17" id="KW-0812">Transmembrane</keyword>
<dbReference type="FunFam" id="3.40.50.300:FF:000161">
    <property type="entry name" value="Small COPII coat GTPase"/>
    <property type="match status" value="1"/>
</dbReference>
<keyword evidence="19" id="KW-1185">Reference proteome</keyword>
<keyword evidence="17" id="KW-1133">Transmembrane helix</keyword>
<evidence type="ECO:0000256" key="17">
    <source>
        <dbReference type="SAM" id="Phobius"/>
    </source>
</evidence>
<feature type="binding site" evidence="13">
    <location>
        <position position="60"/>
    </location>
    <ligand>
        <name>Mg(2+)</name>
        <dbReference type="ChEBI" id="CHEBI:18420"/>
    </ligand>
</feature>
<feature type="binding site" evidence="15">
    <location>
        <begin position="58"/>
        <end position="65"/>
    </location>
    <ligand>
        <name>GTP</name>
        <dbReference type="ChEBI" id="CHEBI:37565"/>
    </ligand>
</feature>
<evidence type="ECO:0000256" key="5">
    <source>
        <dbReference type="ARBA" id="ARBA00022741"/>
    </source>
</evidence>
<evidence type="ECO:0000256" key="16">
    <source>
        <dbReference type="PIRSR" id="PIRSR606689-2"/>
    </source>
</evidence>
<evidence type="ECO:0000256" key="9">
    <source>
        <dbReference type="ARBA" id="ARBA00022927"/>
    </source>
</evidence>
<reference evidence="18" key="1">
    <citation type="submission" date="2021-01" db="EMBL/GenBank/DDBJ databases">
        <authorList>
            <consortium name="Genoscope - CEA"/>
            <person name="William W."/>
        </authorList>
    </citation>
    <scope>NUCLEOTIDE SEQUENCE</scope>
</reference>
<dbReference type="GO" id="GO:0005789">
    <property type="term" value="C:endoplasmic reticulum membrane"/>
    <property type="evidence" value="ECO:0007669"/>
    <property type="project" value="UniProtKB-SubCell"/>
</dbReference>
<dbReference type="GO" id="GO:0006886">
    <property type="term" value="P:intracellular protein transport"/>
    <property type="evidence" value="ECO:0007669"/>
    <property type="project" value="InterPro"/>
</dbReference>
<evidence type="ECO:0000256" key="7">
    <source>
        <dbReference type="ARBA" id="ARBA00022824"/>
    </source>
</evidence>
<feature type="binding site" evidence="14">
    <location>
        <position position="63"/>
    </location>
    <ligand>
        <name>GTP</name>
        <dbReference type="ChEBI" id="CHEBI:37565"/>
    </ligand>
</feature>
<comment type="subcellular location">
    <subcellularLocation>
        <location evidence="2">Endoplasmic reticulum membrane</location>
        <topology evidence="2">Peripheral membrane protein</topology>
    </subcellularLocation>
    <subcellularLocation>
        <location evidence="1">Golgi apparatus membrane</location>
        <topology evidence="1">Peripheral membrane protein</topology>
    </subcellularLocation>
</comment>
<organism evidence="18 19">
    <name type="scientific">Paramecium octaurelia</name>
    <dbReference type="NCBI Taxonomy" id="43137"/>
    <lineage>
        <taxon>Eukaryota</taxon>
        <taxon>Sar</taxon>
        <taxon>Alveolata</taxon>
        <taxon>Ciliophora</taxon>
        <taxon>Intramacronucleata</taxon>
        <taxon>Oligohymenophorea</taxon>
        <taxon>Peniculida</taxon>
        <taxon>Parameciidae</taxon>
        <taxon>Paramecium</taxon>
    </lineage>
</organism>
<evidence type="ECO:0000313" key="18">
    <source>
        <dbReference type="EMBL" id="CAD8154671.1"/>
    </source>
</evidence>
<feature type="transmembrane region" description="Helical" evidence="17">
    <location>
        <begin position="18"/>
        <end position="35"/>
    </location>
</feature>
<evidence type="ECO:0000313" key="19">
    <source>
        <dbReference type="Proteomes" id="UP000683925"/>
    </source>
</evidence>
<evidence type="ECO:0000256" key="3">
    <source>
        <dbReference type="ARBA" id="ARBA00007507"/>
    </source>
</evidence>
<evidence type="ECO:0000256" key="13">
    <source>
        <dbReference type="PIRSR" id="PIRSR606687-1"/>
    </source>
</evidence>
<feature type="binding site" evidence="14">
    <location>
        <position position="161"/>
    </location>
    <ligand>
        <name>GTP</name>
        <dbReference type="ChEBI" id="CHEBI:37565"/>
    </ligand>
</feature>
<evidence type="ECO:0000256" key="11">
    <source>
        <dbReference type="ARBA" id="ARBA00023134"/>
    </source>
</evidence>
<evidence type="ECO:0000256" key="6">
    <source>
        <dbReference type="ARBA" id="ARBA00022801"/>
    </source>
</evidence>
<evidence type="ECO:0000256" key="8">
    <source>
        <dbReference type="ARBA" id="ARBA00022892"/>
    </source>
</evidence>
<dbReference type="Pfam" id="PF00025">
    <property type="entry name" value="Arf"/>
    <property type="match status" value="1"/>
</dbReference>
<proteinExistence type="inferred from homology"/>
<keyword evidence="9" id="KW-0653">Protein transport</keyword>
<keyword evidence="13" id="KW-0460">Magnesium</keyword>
<gene>
    <name evidence="18" type="ORF">POCTA_138.1.T0290293</name>
</gene>
<evidence type="ECO:0000256" key="15">
    <source>
        <dbReference type="PIRSR" id="PIRSR606689-1"/>
    </source>
</evidence>
<dbReference type="GO" id="GO:0016192">
    <property type="term" value="P:vesicle-mediated transport"/>
    <property type="evidence" value="ECO:0007669"/>
    <property type="project" value="UniProtKB-KW"/>
</dbReference>
<keyword evidence="13" id="KW-0479">Metal-binding</keyword>
<feature type="binding site" evidence="14">
    <location>
        <position position="64"/>
    </location>
    <ligand>
        <name>GTP</name>
        <dbReference type="ChEBI" id="CHEBI:37565"/>
    </ligand>
</feature>
<name>A0A8S1TKW6_PAROT</name>
<feature type="binding site" evidence="16">
    <location>
        <position position="65"/>
    </location>
    <ligand>
        <name>Mg(2+)</name>
        <dbReference type="ChEBI" id="CHEBI:18420"/>
    </ligand>
</feature>
<evidence type="ECO:0000256" key="10">
    <source>
        <dbReference type="ARBA" id="ARBA00023034"/>
    </source>
</evidence>
<dbReference type="CDD" id="cd00879">
    <property type="entry name" value="Sar1"/>
    <property type="match status" value="1"/>
</dbReference>
<dbReference type="PROSITE" id="PS51417">
    <property type="entry name" value="ARF"/>
    <property type="match status" value="1"/>
</dbReference>
<keyword evidence="7" id="KW-0256">Endoplasmic reticulum</keyword>
<evidence type="ECO:0000256" key="1">
    <source>
        <dbReference type="ARBA" id="ARBA00004395"/>
    </source>
</evidence>
<dbReference type="GO" id="GO:0003924">
    <property type="term" value="F:GTPase activity"/>
    <property type="evidence" value="ECO:0007669"/>
    <property type="project" value="InterPro"/>
</dbReference>
<sequence length="223" mass="25472">MMCSINIQQKNDSNPNCLYFFVSLIQLAHIQMFIIKMMKSLLGNLGIWKKDAKILFLGLDNAGKTTLLRRLKDDRMVQHDPTLHPHAEELVLGKVRFKAFDLGGHPTVRRTWKNYFPTVQGIIYLVDSSDQNRLKESRNELEQILNTPELAQVPIVIFGNKIDKPGAVPEEELRQALGINVKQNINKKNIKEIDGRPVDVFMCSVANKVGYAEGFRWLSDLLN</sequence>
<accession>A0A8S1TKW6</accession>
<keyword evidence="4" id="KW-0813">Transport</keyword>
<evidence type="ECO:0000256" key="2">
    <source>
        <dbReference type="ARBA" id="ARBA00004406"/>
    </source>
</evidence>
<dbReference type="EMBL" id="CAJJDP010000029">
    <property type="protein sequence ID" value="CAD8154671.1"/>
    <property type="molecule type" value="Genomic_DNA"/>
</dbReference>
<feature type="binding site" evidence="14">
    <location>
        <position position="205"/>
    </location>
    <ligand>
        <name>GTP</name>
        <dbReference type="ChEBI" id="CHEBI:37565"/>
    </ligand>
</feature>
<keyword evidence="6" id="KW-0378">Hydrolase</keyword>
<keyword evidence="5 14" id="KW-0547">Nucleotide-binding</keyword>
<dbReference type="SMART" id="SM00178">
    <property type="entry name" value="SAR"/>
    <property type="match status" value="1"/>
</dbReference>
<comment type="caution">
    <text evidence="18">The sequence shown here is derived from an EMBL/GenBank/DDBJ whole genome shotgun (WGS) entry which is preliminary data.</text>
</comment>
<feature type="binding site" evidence="14">
    <location>
        <position position="66"/>
    </location>
    <ligand>
        <name>GTP</name>
        <dbReference type="ChEBI" id="CHEBI:37565"/>
    </ligand>
</feature>
<feature type="binding site" evidence="16">
    <location>
        <position position="82"/>
    </location>
    <ligand>
        <name>Mg(2+)</name>
        <dbReference type="ChEBI" id="CHEBI:18420"/>
    </ligand>
</feature>
<dbReference type="AlphaFoldDB" id="A0A8S1TKW6"/>
<feature type="binding site" evidence="14">
    <location>
        <position position="65"/>
    </location>
    <ligand>
        <name>GTP</name>
        <dbReference type="ChEBI" id="CHEBI:37565"/>
    </ligand>
</feature>
<keyword evidence="12 17" id="KW-0472">Membrane</keyword>
<evidence type="ECO:0000256" key="12">
    <source>
        <dbReference type="ARBA" id="ARBA00023136"/>
    </source>
</evidence>
<dbReference type="Proteomes" id="UP000683925">
    <property type="component" value="Unassembled WGS sequence"/>
</dbReference>
<feature type="binding site" evidence="15">
    <location>
        <begin position="160"/>
        <end position="163"/>
    </location>
    <ligand>
        <name>GTP</name>
        <dbReference type="ChEBI" id="CHEBI:37565"/>
    </ligand>
</feature>
<dbReference type="OrthoDB" id="2011769at2759"/>
<keyword evidence="10" id="KW-0333">Golgi apparatus</keyword>
<dbReference type="InterPro" id="IPR005225">
    <property type="entry name" value="Small_GTP-bd"/>
</dbReference>
<comment type="similarity">
    <text evidence="3">Belongs to the small GTPase superfamily. SAR1 family.</text>
</comment>
<evidence type="ECO:0000256" key="14">
    <source>
        <dbReference type="PIRSR" id="PIRSR606687-2"/>
    </source>
</evidence>
<dbReference type="GO" id="GO:0046872">
    <property type="term" value="F:metal ion binding"/>
    <property type="evidence" value="ECO:0007669"/>
    <property type="project" value="UniProtKB-KW"/>
</dbReference>
<dbReference type="PROSITE" id="PS51422">
    <property type="entry name" value="SAR1"/>
    <property type="match status" value="1"/>
</dbReference>
<evidence type="ECO:0000256" key="4">
    <source>
        <dbReference type="ARBA" id="ARBA00022448"/>
    </source>
</evidence>
<feature type="binding site" evidence="15">
    <location>
        <position position="104"/>
    </location>
    <ligand>
        <name>GTP</name>
        <dbReference type="ChEBI" id="CHEBI:37565"/>
    </ligand>
</feature>
<dbReference type="NCBIfam" id="TIGR00231">
    <property type="entry name" value="small_GTP"/>
    <property type="match status" value="1"/>
</dbReference>
<dbReference type="GO" id="GO:0005525">
    <property type="term" value="F:GTP binding"/>
    <property type="evidence" value="ECO:0007669"/>
    <property type="project" value="UniProtKB-KW"/>
</dbReference>
<dbReference type="InterPro" id="IPR006689">
    <property type="entry name" value="Small_GTPase_ARF/SAR"/>
</dbReference>
<feature type="binding site" evidence="14">
    <location>
        <position position="160"/>
    </location>
    <ligand>
        <name>GTP</name>
        <dbReference type="ChEBI" id="CHEBI:37565"/>
    </ligand>
</feature>
<keyword evidence="8" id="KW-0931">ER-Golgi transport</keyword>
<feature type="binding site" evidence="14">
    <location>
        <position position="163"/>
    </location>
    <ligand>
        <name>GTP</name>
        <dbReference type="ChEBI" id="CHEBI:37565"/>
    </ligand>
</feature>
<keyword evidence="11 15" id="KW-0342">GTP-binding</keyword>
<dbReference type="GO" id="GO:0000139">
    <property type="term" value="C:Golgi membrane"/>
    <property type="evidence" value="ECO:0007669"/>
    <property type="project" value="UniProtKB-SubCell"/>
</dbReference>
<feature type="binding site" evidence="14">
    <location>
        <position position="61"/>
    </location>
    <ligand>
        <name>GTP</name>
        <dbReference type="ChEBI" id="CHEBI:37565"/>
    </ligand>
</feature>
<dbReference type="SMART" id="SM00177">
    <property type="entry name" value="ARF"/>
    <property type="match status" value="1"/>
</dbReference>
<dbReference type="OMA" id="DCADYER"/>